<dbReference type="AlphaFoldDB" id="A0A1F6EUV5"/>
<dbReference type="HAMAP" id="MF_00017">
    <property type="entry name" value="RecR"/>
    <property type="match status" value="1"/>
</dbReference>
<proteinExistence type="inferred from homology"/>
<evidence type="ECO:0000256" key="7">
    <source>
        <dbReference type="HAMAP-Rule" id="MF_00017"/>
    </source>
</evidence>
<gene>
    <name evidence="7" type="primary">recR</name>
    <name evidence="9" type="ORF">A3B35_02875</name>
</gene>
<dbReference type="PROSITE" id="PS50880">
    <property type="entry name" value="TOPRIM"/>
    <property type="match status" value="1"/>
</dbReference>
<dbReference type="Proteomes" id="UP000177215">
    <property type="component" value="Unassembled WGS sequence"/>
</dbReference>
<protein>
    <recommendedName>
        <fullName evidence="7">Recombination protein RecR</fullName>
    </recommendedName>
</protein>
<dbReference type="SUPFAM" id="SSF111304">
    <property type="entry name" value="Recombination protein RecR"/>
    <property type="match status" value="1"/>
</dbReference>
<dbReference type="InterPro" id="IPR006171">
    <property type="entry name" value="TOPRIM_dom"/>
</dbReference>
<evidence type="ECO:0000313" key="10">
    <source>
        <dbReference type="Proteomes" id="UP000177215"/>
    </source>
</evidence>
<reference evidence="9 10" key="1">
    <citation type="journal article" date="2016" name="Nat. Commun.">
        <title>Thousands of microbial genomes shed light on interconnected biogeochemical processes in an aquifer system.</title>
        <authorList>
            <person name="Anantharaman K."/>
            <person name="Brown C.T."/>
            <person name="Hug L.A."/>
            <person name="Sharon I."/>
            <person name="Castelle C.J."/>
            <person name="Probst A.J."/>
            <person name="Thomas B.C."/>
            <person name="Singh A."/>
            <person name="Wilkins M.J."/>
            <person name="Karaoz U."/>
            <person name="Brodie E.L."/>
            <person name="Williams K.H."/>
            <person name="Hubbard S.S."/>
            <person name="Banfield J.F."/>
        </authorList>
    </citation>
    <scope>NUCLEOTIDE SEQUENCE [LARGE SCALE GENOMIC DNA]</scope>
</reference>
<sequence>MNDPIETLTSLFEKFPGIGPRQAGRFVQFLLRSPASMRRELAEAVQALSASVHQCVECMRFHSEKGKTCGICSNKNRDVSLLAVVASDADLAALERSGTYHGHYFVLGGTISLASEKASGLRIKQLLDSAPARIKSGLKEVILAFPANPEGDATAVRIREEMMGLRNPSLTITALGRGLSTGSELEYADPETIKSALEGRR</sequence>
<comment type="function">
    <text evidence="7">May play a role in DNA repair. It seems to be involved in an RecBC-independent recombinational process of DNA repair. It may act with RecF and RecO.</text>
</comment>
<comment type="caution">
    <text evidence="7">Lacks conserved residue(s) required for the propagation of feature annotation.</text>
</comment>
<keyword evidence="5 7" id="KW-0233">DNA recombination</keyword>
<evidence type="ECO:0000256" key="1">
    <source>
        <dbReference type="ARBA" id="ARBA00022723"/>
    </source>
</evidence>
<accession>A0A1F6EUV5</accession>
<evidence type="ECO:0000256" key="4">
    <source>
        <dbReference type="ARBA" id="ARBA00022833"/>
    </source>
</evidence>
<evidence type="ECO:0000313" key="9">
    <source>
        <dbReference type="EMBL" id="OGG77242.1"/>
    </source>
</evidence>
<evidence type="ECO:0000256" key="3">
    <source>
        <dbReference type="ARBA" id="ARBA00022771"/>
    </source>
</evidence>
<dbReference type="GO" id="GO:0006281">
    <property type="term" value="P:DNA repair"/>
    <property type="evidence" value="ECO:0007669"/>
    <property type="project" value="UniProtKB-UniRule"/>
</dbReference>
<dbReference type="InterPro" id="IPR000093">
    <property type="entry name" value="DNA_Rcmb_RecR"/>
</dbReference>
<evidence type="ECO:0000256" key="6">
    <source>
        <dbReference type="ARBA" id="ARBA00023204"/>
    </source>
</evidence>
<dbReference type="EMBL" id="MFMC01000023">
    <property type="protein sequence ID" value="OGG77242.1"/>
    <property type="molecule type" value="Genomic_DNA"/>
</dbReference>
<dbReference type="Gene3D" id="1.10.8.420">
    <property type="entry name" value="RecR Domain 1"/>
    <property type="match status" value="1"/>
</dbReference>
<dbReference type="STRING" id="1798515.A3B35_02875"/>
<keyword evidence="1 7" id="KW-0479">Metal-binding</keyword>
<dbReference type="GO" id="GO:0008270">
    <property type="term" value="F:zinc ion binding"/>
    <property type="evidence" value="ECO:0007669"/>
    <property type="project" value="UniProtKB-KW"/>
</dbReference>
<dbReference type="PANTHER" id="PTHR30446">
    <property type="entry name" value="RECOMBINATION PROTEIN RECR"/>
    <property type="match status" value="1"/>
</dbReference>
<dbReference type="SMART" id="SM00493">
    <property type="entry name" value="TOPRIM"/>
    <property type="match status" value="1"/>
</dbReference>
<dbReference type="GO" id="GO:0003677">
    <property type="term" value="F:DNA binding"/>
    <property type="evidence" value="ECO:0007669"/>
    <property type="project" value="UniProtKB-UniRule"/>
</dbReference>
<keyword evidence="3 7" id="KW-0863">Zinc-finger</keyword>
<dbReference type="Gene3D" id="3.40.1360.10">
    <property type="match status" value="1"/>
</dbReference>
<comment type="caution">
    <text evidence="9">The sequence shown here is derived from an EMBL/GenBank/DDBJ whole genome shotgun (WGS) entry which is preliminary data.</text>
</comment>
<evidence type="ECO:0000256" key="5">
    <source>
        <dbReference type="ARBA" id="ARBA00023172"/>
    </source>
</evidence>
<evidence type="ECO:0000256" key="2">
    <source>
        <dbReference type="ARBA" id="ARBA00022763"/>
    </source>
</evidence>
<name>A0A1F6EUV5_9BACT</name>
<dbReference type="Pfam" id="PF13662">
    <property type="entry name" value="Toprim_4"/>
    <property type="match status" value="1"/>
</dbReference>
<keyword evidence="2 7" id="KW-0227">DNA damage</keyword>
<comment type="similarity">
    <text evidence="7">Belongs to the RecR family.</text>
</comment>
<dbReference type="InterPro" id="IPR023627">
    <property type="entry name" value="Rcmb_RecR"/>
</dbReference>
<organism evidence="9 10">
    <name type="scientific">Candidatus Kaiserbacteria bacterium RIFCSPLOWO2_01_FULL_54_24</name>
    <dbReference type="NCBI Taxonomy" id="1798515"/>
    <lineage>
        <taxon>Bacteria</taxon>
        <taxon>Candidatus Kaiseribacteriota</taxon>
    </lineage>
</organism>
<dbReference type="PANTHER" id="PTHR30446:SF0">
    <property type="entry name" value="RECOMBINATION PROTEIN RECR"/>
    <property type="match status" value="1"/>
</dbReference>
<dbReference type="Pfam" id="PF21175">
    <property type="entry name" value="RecR_C"/>
    <property type="match status" value="1"/>
</dbReference>
<evidence type="ECO:0000259" key="8">
    <source>
        <dbReference type="PROSITE" id="PS50880"/>
    </source>
</evidence>
<keyword evidence="4 7" id="KW-0862">Zinc</keyword>
<keyword evidence="6 7" id="KW-0234">DNA repair</keyword>
<feature type="domain" description="Toprim" evidence="8">
    <location>
        <begin position="80"/>
        <end position="180"/>
    </location>
</feature>
<dbReference type="GO" id="GO:0006310">
    <property type="term" value="P:DNA recombination"/>
    <property type="evidence" value="ECO:0007669"/>
    <property type="project" value="UniProtKB-UniRule"/>
</dbReference>